<sequence length="137" mass="15520">MEPYLNKKYVLVSSKHFEDYLTYIGVGYFAKKIALNLKPVQCLTLNEDGTHTFDFVSPITSSSVTFKSGEEFDEVKPDGVKVKSTITLDGNKMTHIQVEGNGRISKHVREFFHDKLIVTTTAPGLDKTVIREFKLME</sequence>
<reference evidence="3" key="1">
    <citation type="journal article" date="2016" name="Insect Biochem. Mol. Biol.">
        <title>Multifaceted biological insights from a draft genome sequence of the tobacco hornworm moth, Manduca sexta.</title>
        <authorList>
            <person name="Kanost M.R."/>
            <person name="Arrese E.L."/>
            <person name="Cao X."/>
            <person name="Chen Y.R."/>
            <person name="Chellapilla S."/>
            <person name="Goldsmith M.R."/>
            <person name="Grosse-Wilde E."/>
            <person name="Heckel D.G."/>
            <person name="Herndon N."/>
            <person name="Jiang H."/>
            <person name="Papanicolaou A."/>
            <person name="Qu J."/>
            <person name="Soulages J.L."/>
            <person name="Vogel H."/>
            <person name="Walters J."/>
            <person name="Waterhouse R.M."/>
            <person name="Ahn S.J."/>
            <person name="Almeida F.C."/>
            <person name="An C."/>
            <person name="Aqrawi P."/>
            <person name="Bretschneider A."/>
            <person name="Bryant W.B."/>
            <person name="Bucks S."/>
            <person name="Chao H."/>
            <person name="Chevignon G."/>
            <person name="Christen J.M."/>
            <person name="Clarke D.F."/>
            <person name="Dittmer N.T."/>
            <person name="Ferguson L.C.F."/>
            <person name="Garavelou S."/>
            <person name="Gordon K.H.J."/>
            <person name="Gunaratna R.T."/>
            <person name="Han Y."/>
            <person name="Hauser F."/>
            <person name="He Y."/>
            <person name="Heidel-Fischer H."/>
            <person name="Hirsh A."/>
            <person name="Hu Y."/>
            <person name="Jiang H."/>
            <person name="Kalra D."/>
            <person name="Klinner C."/>
            <person name="Konig C."/>
            <person name="Kovar C."/>
            <person name="Kroll A.R."/>
            <person name="Kuwar S.S."/>
            <person name="Lee S.L."/>
            <person name="Lehman R."/>
            <person name="Li K."/>
            <person name="Li Z."/>
            <person name="Liang H."/>
            <person name="Lovelace S."/>
            <person name="Lu Z."/>
            <person name="Mansfield J.H."/>
            <person name="McCulloch K.J."/>
            <person name="Mathew T."/>
            <person name="Morton B."/>
            <person name="Muzny D.M."/>
            <person name="Neunemann D."/>
            <person name="Ongeri F."/>
            <person name="Pauchet Y."/>
            <person name="Pu L.L."/>
            <person name="Pyrousis I."/>
            <person name="Rao X.J."/>
            <person name="Redding A."/>
            <person name="Roesel C."/>
            <person name="Sanchez-Gracia A."/>
            <person name="Schaack S."/>
            <person name="Shukla A."/>
            <person name="Tetreau G."/>
            <person name="Wang Y."/>
            <person name="Xiong G.H."/>
            <person name="Traut W."/>
            <person name="Walsh T.K."/>
            <person name="Worley K.C."/>
            <person name="Wu D."/>
            <person name="Wu W."/>
            <person name="Wu Y.Q."/>
            <person name="Zhang X."/>
            <person name="Zou Z."/>
            <person name="Zucker H."/>
            <person name="Briscoe A.D."/>
            <person name="Burmester T."/>
            <person name="Clem R.J."/>
            <person name="Feyereisen R."/>
            <person name="Grimmelikhuijzen C.J.P."/>
            <person name="Hamodrakas S.J."/>
            <person name="Hansson B.S."/>
            <person name="Huguet E."/>
            <person name="Jermiin L.S."/>
            <person name="Lan Q."/>
            <person name="Lehman H.K."/>
            <person name="Lorenzen M."/>
            <person name="Merzendorfer H."/>
            <person name="Michalopoulos I."/>
            <person name="Morton D.B."/>
            <person name="Muthukrishnan S."/>
            <person name="Oakeshott J.G."/>
            <person name="Palmer W."/>
            <person name="Park Y."/>
            <person name="Passarelli A.L."/>
            <person name="Rozas J."/>
            <person name="Schwartz L.M."/>
            <person name="Smith W."/>
            <person name="Southgate A."/>
            <person name="Vilcinskas A."/>
            <person name="Vogt R."/>
            <person name="Wang P."/>
            <person name="Werren J."/>
            <person name="Yu X.Q."/>
            <person name="Zhou J.J."/>
            <person name="Brown S.J."/>
            <person name="Scherer S.E."/>
            <person name="Richards S."/>
            <person name="Blissard G.W."/>
        </authorList>
    </citation>
    <scope>NUCLEOTIDE SEQUENCE</scope>
</reference>
<dbReference type="EMBL" id="JH668510">
    <property type="protein sequence ID" value="KAG6456371.1"/>
    <property type="molecule type" value="Genomic_DNA"/>
</dbReference>
<dbReference type="InterPro" id="IPR000463">
    <property type="entry name" value="Fatty_acid-bd"/>
</dbReference>
<name>A0A921ZFB0_MANSE</name>
<proteinExistence type="predicted"/>
<dbReference type="GO" id="GO:0008289">
    <property type="term" value="F:lipid binding"/>
    <property type="evidence" value="ECO:0007669"/>
    <property type="project" value="UniProtKB-KW"/>
</dbReference>
<reference evidence="3" key="2">
    <citation type="submission" date="2020-12" db="EMBL/GenBank/DDBJ databases">
        <authorList>
            <person name="Kanost M."/>
        </authorList>
    </citation>
    <scope>NUCLEOTIDE SEQUENCE</scope>
</reference>
<accession>A0A921ZFB0</accession>
<feature type="domain" description="Cytosolic fatty-acid binding proteins" evidence="2">
    <location>
        <begin position="7"/>
        <end position="24"/>
    </location>
</feature>
<gene>
    <name evidence="3" type="ORF">O3G_MSEX009683</name>
</gene>
<protein>
    <recommendedName>
        <fullName evidence="2">Cytosolic fatty-acid binding proteins domain-containing protein</fullName>
    </recommendedName>
</protein>
<dbReference type="InterPro" id="IPR000566">
    <property type="entry name" value="Lipocln_cytosolic_FA-bd_dom"/>
</dbReference>
<dbReference type="CDD" id="cd00742">
    <property type="entry name" value="FABP"/>
    <property type="match status" value="1"/>
</dbReference>
<organism evidence="3 4">
    <name type="scientific">Manduca sexta</name>
    <name type="common">Tobacco hawkmoth</name>
    <name type="synonym">Tobacco hornworm</name>
    <dbReference type="NCBI Taxonomy" id="7130"/>
    <lineage>
        <taxon>Eukaryota</taxon>
        <taxon>Metazoa</taxon>
        <taxon>Ecdysozoa</taxon>
        <taxon>Arthropoda</taxon>
        <taxon>Hexapoda</taxon>
        <taxon>Insecta</taxon>
        <taxon>Pterygota</taxon>
        <taxon>Neoptera</taxon>
        <taxon>Endopterygota</taxon>
        <taxon>Lepidoptera</taxon>
        <taxon>Glossata</taxon>
        <taxon>Ditrysia</taxon>
        <taxon>Bombycoidea</taxon>
        <taxon>Sphingidae</taxon>
        <taxon>Sphinginae</taxon>
        <taxon>Sphingini</taxon>
        <taxon>Manduca</taxon>
    </lineage>
</organism>
<dbReference type="AlphaFoldDB" id="A0A921ZFB0"/>
<keyword evidence="1" id="KW-0446">Lipid-binding</keyword>
<evidence type="ECO:0000313" key="4">
    <source>
        <dbReference type="Proteomes" id="UP000791440"/>
    </source>
</evidence>
<dbReference type="InterPro" id="IPR031259">
    <property type="entry name" value="ILBP"/>
</dbReference>
<evidence type="ECO:0000259" key="2">
    <source>
        <dbReference type="PROSITE" id="PS00214"/>
    </source>
</evidence>
<dbReference type="PANTHER" id="PTHR11955">
    <property type="entry name" value="FATTY ACID BINDING PROTEIN"/>
    <property type="match status" value="1"/>
</dbReference>
<comment type="caution">
    <text evidence="3">The sequence shown here is derived from an EMBL/GenBank/DDBJ whole genome shotgun (WGS) entry which is preliminary data.</text>
</comment>
<dbReference type="Pfam" id="PF00061">
    <property type="entry name" value="Lipocalin"/>
    <property type="match status" value="1"/>
</dbReference>
<dbReference type="PROSITE" id="PS00214">
    <property type="entry name" value="FABP"/>
    <property type="match status" value="1"/>
</dbReference>
<keyword evidence="4" id="KW-1185">Reference proteome</keyword>
<dbReference type="Proteomes" id="UP000791440">
    <property type="component" value="Unassembled WGS sequence"/>
</dbReference>
<evidence type="ECO:0000313" key="3">
    <source>
        <dbReference type="EMBL" id="KAG6456371.1"/>
    </source>
</evidence>
<evidence type="ECO:0000256" key="1">
    <source>
        <dbReference type="ARBA" id="ARBA00023121"/>
    </source>
</evidence>